<name>A0AAD3T7F5_NEPGR</name>
<gene>
    <name evidence="2" type="ORF">Nepgr_026121</name>
</gene>
<protein>
    <submittedName>
        <fullName evidence="2">Uncharacterized protein</fullName>
    </submittedName>
</protein>
<feature type="region of interest" description="Disordered" evidence="1">
    <location>
        <begin position="96"/>
        <end position="135"/>
    </location>
</feature>
<dbReference type="EMBL" id="BSYO01000027">
    <property type="protein sequence ID" value="GMH24278.1"/>
    <property type="molecule type" value="Genomic_DNA"/>
</dbReference>
<accession>A0AAD3T7F5</accession>
<sequence>MEMLLSIDPAERGSAALALESEFFTTKPLPCDPSSLPKYPPSKELDAKLRDEEARRQGVAGNKDHRLDLERKVARESRAIPAPDANAELVISIQKRQAQSNSRSRSEKFNTQQEEVASGFPFEPRRPSQSSAEGIVNPEANDQKKASHPGPLAHLAAWPKAGKNIDNAPKTSTAADFSTMPGLVAARRSLLLEDQREKLGHPLQAGATKLIARFPSSFKETSSPSIKKQDQKHQIDGDDGSHQNDYGRTSSKDPVLHGSGSKGNKIHYSGPLLVPSGMVDQMLKDHDRQIQEAVRQARLDKARRRKMTNTICADLACKNLNNTKLRWRGPHEVLRYTLSNTHHRSRLNYQGAGSTPSQPTSFHGSGTTSILTNFSYGHNSKCSTLSGI</sequence>
<organism evidence="2 3">
    <name type="scientific">Nepenthes gracilis</name>
    <name type="common">Slender pitcher plant</name>
    <dbReference type="NCBI Taxonomy" id="150966"/>
    <lineage>
        <taxon>Eukaryota</taxon>
        <taxon>Viridiplantae</taxon>
        <taxon>Streptophyta</taxon>
        <taxon>Embryophyta</taxon>
        <taxon>Tracheophyta</taxon>
        <taxon>Spermatophyta</taxon>
        <taxon>Magnoliopsida</taxon>
        <taxon>eudicotyledons</taxon>
        <taxon>Gunneridae</taxon>
        <taxon>Pentapetalae</taxon>
        <taxon>Caryophyllales</taxon>
        <taxon>Nepenthaceae</taxon>
        <taxon>Nepenthes</taxon>
    </lineage>
</organism>
<reference evidence="2" key="1">
    <citation type="submission" date="2023-05" db="EMBL/GenBank/DDBJ databases">
        <title>Nepenthes gracilis genome sequencing.</title>
        <authorList>
            <person name="Fukushima K."/>
        </authorList>
    </citation>
    <scope>NUCLEOTIDE SEQUENCE</scope>
    <source>
        <strain evidence="2">SING2019-196</strain>
    </source>
</reference>
<feature type="region of interest" description="Disordered" evidence="1">
    <location>
        <begin position="215"/>
        <end position="268"/>
    </location>
</feature>
<feature type="compositionally biased region" description="Basic and acidic residues" evidence="1">
    <location>
        <begin position="227"/>
        <end position="242"/>
    </location>
</feature>
<evidence type="ECO:0000256" key="1">
    <source>
        <dbReference type="SAM" id="MobiDB-lite"/>
    </source>
</evidence>
<evidence type="ECO:0000313" key="2">
    <source>
        <dbReference type="EMBL" id="GMH24278.1"/>
    </source>
</evidence>
<feature type="compositionally biased region" description="Polar residues" evidence="1">
    <location>
        <begin position="96"/>
        <end position="115"/>
    </location>
</feature>
<keyword evidence="3" id="KW-1185">Reference proteome</keyword>
<dbReference type="Proteomes" id="UP001279734">
    <property type="component" value="Unassembled WGS sequence"/>
</dbReference>
<dbReference type="AlphaFoldDB" id="A0AAD3T7F5"/>
<feature type="compositionally biased region" description="Basic and acidic residues" evidence="1">
    <location>
        <begin position="41"/>
        <end position="78"/>
    </location>
</feature>
<proteinExistence type="predicted"/>
<evidence type="ECO:0000313" key="3">
    <source>
        <dbReference type="Proteomes" id="UP001279734"/>
    </source>
</evidence>
<feature type="region of interest" description="Disordered" evidence="1">
    <location>
        <begin position="31"/>
        <end position="80"/>
    </location>
</feature>
<comment type="caution">
    <text evidence="2">The sequence shown here is derived from an EMBL/GenBank/DDBJ whole genome shotgun (WGS) entry which is preliminary data.</text>
</comment>